<name>A0ABP9NXP8_9BACT</name>
<evidence type="ECO:0000256" key="1">
    <source>
        <dbReference type="ARBA" id="ARBA00006926"/>
    </source>
</evidence>
<evidence type="ECO:0000256" key="4">
    <source>
        <dbReference type="RuleBase" id="RU000499"/>
    </source>
</evidence>
<evidence type="ECO:0000256" key="2">
    <source>
        <dbReference type="ARBA" id="ARBA00022559"/>
    </source>
</evidence>
<keyword evidence="7" id="KW-1185">Reference proteome</keyword>
<gene>
    <name evidence="6" type="ORF">GCM10023213_05500</name>
</gene>
<evidence type="ECO:0000313" key="6">
    <source>
        <dbReference type="EMBL" id="GAA5134192.1"/>
    </source>
</evidence>
<feature type="domain" description="Thioredoxin" evidence="5">
    <location>
        <begin position="38"/>
        <end position="198"/>
    </location>
</feature>
<evidence type="ECO:0000313" key="7">
    <source>
        <dbReference type="Proteomes" id="UP001499852"/>
    </source>
</evidence>
<dbReference type="PRINTS" id="PR01011">
    <property type="entry name" value="GLUTPROXDASE"/>
</dbReference>
<dbReference type="PIRSF" id="PIRSF000303">
    <property type="entry name" value="Glutathion_perox"/>
    <property type="match status" value="1"/>
</dbReference>
<dbReference type="PANTHER" id="PTHR11592">
    <property type="entry name" value="GLUTATHIONE PEROXIDASE"/>
    <property type="match status" value="1"/>
</dbReference>
<accession>A0ABP9NXP8</accession>
<evidence type="ECO:0000259" key="5">
    <source>
        <dbReference type="PROSITE" id="PS51352"/>
    </source>
</evidence>
<sequence length="199" mass="21441">MLASAKNPVAGEDSETFLNGSRDFYQSMKTLLTLLSMISLSVSAADLQAIPLKTIDGKDASLKDYAGKVLLIVNVASECGYTSQYAGLQALHEKYAKDGFSVLGFPCNDFGGQEPGSEADIKTFCSSRYKVSFPMFSKVSITGENKHPLFAELTSTKPVQWNFEKFLLGKDGQVIARYGSDAEPEGGDIEAAVKTALVK</sequence>
<dbReference type="PROSITE" id="PS51352">
    <property type="entry name" value="THIOREDOXIN_2"/>
    <property type="match status" value="1"/>
</dbReference>
<comment type="caution">
    <text evidence="6">The sequence shown here is derived from an EMBL/GenBank/DDBJ whole genome shotgun (WGS) entry which is preliminary data.</text>
</comment>
<dbReference type="InterPro" id="IPR000889">
    <property type="entry name" value="Glutathione_peroxidase"/>
</dbReference>
<dbReference type="Gene3D" id="3.40.30.10">
    <property type="entry name" value="Glutaredoxin"/>
    <property type="match status" value="1"/>
</dbReference>
<protein>
    <recommendedName>
        <fullName evidence="4">Glutathione peroxidase</fullName>
    </recommendedName>
</protein>
<dbReference type="Pfam" id="PF00255">
    <property type="entry name" value="GSHPx"/>
    <property type="match status" value="1"/>
</dbReference>
<dbReference type="PROSITE" id="PS51355">
    <property type="entry name" value="GLUTATHIONE_PEROXID_3"/>
    <property type="match status" value="1"/>
</dbReference>
<dbReference type="InterPro" id="IPR036249">
    <property type="entry name" value="Thioredoxin-like_sf"/>
</dbReference>
<dbReference type="InterPro" id="IPR013766">
    <property type="entry name" value="Thioredoxin_domain"/>
</dbReference>
<dbReference type="EMBL" id="BAABIA010000001">
    <property type="protein sequence ID" value="GAA5134192.1"/>
    <property type="molecule type" value="Genomic_DNA"/>
</dbReference>
<reference evidence="7" key="1">
    <citation type="journal article" date="2019" name="Int. J. Syst. Evol. Microbiol.">
        <title>The Global Catalogue of Microorganisms (GCM) 10K type strain sequencing project: providing services to taxonomists for standard genome sequencing and annotation.</title>
        <authorList>
            <consortium name="The Broad Institute Genomics Platform"/>
            <consortium name="The Broad Institute Genome Sequencing Center for Infectious Disease"/>
            <person name="Wu L."/>
            <person name="Ma J."/>
        </authorList>
    </citation>
    <scope>NUCLEOTIDE SEQUENCE [LARGE SCALE GENOMIC DNA]</scope>
    <source>
        <strain evidence="7">JCM 18053</strain>
    </source>
</reference>
<organism evidence="6 7">
    <name type="scientific">Prosthecobacter algae</name>
    <dbReference type="NCBI Taxonomy" id="1144682"/>
    <lineage>
        <taxon>Bacteria</taxon>
        <taxon>Pseudomonadati</taxon>
        <taxon>Verrucomicrobiota</taxon>
        <taxon>Verrucomicrobiia</taxon>
        <taxon>Verrucomicrobiales</taxon>
        <taxon>Verrucomicrobiaceae</taxon>
        <taxon>Prosthecobacter</taxon>
    </lineage>
</organism>
<keyword evidence="2 4" id="KW-0575">Peroxidase</keyword>
<dbReference type="PROSITE" id="PS00460">
    <property type="entry name" value="GLUTATHIONE_PEROXID_1"/>
    <property type="match status" value="1"/>
</dbReference>
<dbReference type="CDD" id="cd00340">
    <property type="entry name" value="GSH_Peroxidase"/>
    <property type="match status" value="1"/>
</dbReference>
<evidence type="ECO:0000256" key="3">
    <source>
        <dbReference type="ARBA" id="ARBA00023002"/>
    </source>
</evidence>
<dbReference type="GO" id="GO:0004601">
    <property type="term" value="F:peroxidase activity"/>
    <property type="evidence" value="ECO:0007669"/>
    <property type="project" value="UniProtKB-KW"/>
</dbReference>
<proteinExistence type="inferred from homology"/>
<dbReference type="SUPFAM" id="SSF52833">
    <property type="entry name" value="Thioredoxin-like"/>
    <property type="match status" value="1"/>
</dbReference>
<comment type="similarity">
    <text evidence="1 4">Belongs to the glutathione peroxidase family.</text>
</comment>
<dbReference type="Proteomes" id="UP001499852">
    <property type="component" value="Unassembled WGS sequence"/>
</dbReference>
<dbReference type="PANTHER" id="PTHR11592:SF78">
    <property type="entry name" value="GLUTATHIONE PEROXIDASE"/>
    <property type="match status" value="1"/>
</dbReference>
<keyword evidence="3 4" id="KW-0560">Oxidoreductase</keyword>
<dbReference type="InterPro" id="IPR029759">
    <property type="entry name" value="GPX_AS"/>
</dbReference>